<evidence type="ECO:0000313" key="17">
    <source>
        <dbReference type="Proteomes" id="UP001176940"/>
    </source>
</evidence>
<dbReference type="PANTHER" id="PTHR11841:SF1">
    <property type="entry name" value="REELIN"/>
    <property type="match status" value="1"/>
</dbReference>
<evidence type="ECO:0000256" key="6">
    <source>
        <dbReference type="ARBA" id="ARBA00022723"/>
    </source>
</evidence>
<proteinExistence type="inferred from homology"/>
<comment type="function">
    <text evidence="15">Extracellular matrix serine protease secreted by pioneer neurons that plays a role in layering of neurons in the cerebral cortex and cerebellum by coordinating cell positioning during neurodevelopment. Regulates microtubule function in neurons and neuronal migration. Binding to the extracellular domains of lipoprotein receptors VLDLR and LRP8/APOER2 induces tyrosine phosphorylation of DAB1 and modulation of TAU phosphorylation. Affects migration of sympathetic preganglionic neurons in the spinal cord, where it seems to act as a barrier to neuronal migration. Enzymatic activity is important for the modulation of cell adhesion.</text>
</comment>
<keyword evidence="6" id="KW-0479">Metal-binding</keyword>
<comment type="subcellular location">
    <subcellularLocation>
        <location evidence="1">Secreted</location>
        <location evidence="1">Extracellular space</location>
        <location evidence="1">Extracellular matrix</location>
    </subcellularLocation>
</comment>
<dbReference type="Pfam" id="PF21471">
    <property type="entry name" value="Reelin_subrepeat-B"/>
    <property type="match status" value="1"/>
</dbReference>
<keyword evidence="5" id="KW-0645">Protease</keyword>
<evidence type="ECO:0000256" key="14">
    <source>
        <dbReference type="ARBA" id="ARBA00044961"/>
    </source>
</evidence>
<evidence type="ECO:0000256" key="7">
    <source>
        <dbReference type="ARBA" id="ARBA00022801"/>
    </source>
</evidence>
<dbReference type="Proteomes" id="UP001176940">
    <property type="component" value="Unassembled WGS sequence"/>
</dbReference>
<evidence type="ECO:0000256" key="15">
    <source>
        <dbReference type="ARBA" id="ARBA00046064"/>
    </source>
</evidence>
<organism evidence="16 17">
    <name type="scientific">Ranitomeya imitator</name>
    <name type="common">mimic poison frog</name>
    <dbReference type="NCBI Taxonomy" id="111125"/>
    <lineage>
        <taxon>Eukaryota</taxon>
        <taxon>Metazoa</taxon>
        <taxon>Chordata</taxon>
        <taxon>Craniata</taxon>
        <taxon>Vertebrata</taxon>
        <taxon>Euteleostomi</taxon>
        <taxon>Amphibia</taxon>
        <taxon>Batrachia</taxon>
        <taxon>Anura</taxon>
        <taxon>Neobatrachia</taxon>
        <taxon>Hyloidea</taxon>
        <taxon>Dendrobatidae</taxon>
        <taxon>Dendrobatinae</taxon>
        <taxon>Ranitomeya</taxon>
    </lineage>
</organism>
<reference evidence="16" key="1">
    <citation type="submission" date="2023-07" db="EMBL/GenBank/DDBJ databases">
        <authorList>
            <person name="Stuckert A."/>
        </authorList>
    </citation>
    <scope>NUCLEOTIDE SEQUENCE</scope>
</reference>
<evidence type="ECO:0000256" key="13">
    <source>
        <dbReference type="ARBA" id="ARBA00023900"/>
    </source>
</evidence>
<name>A0ABN9M7F6_9NEOB</name>
<comment type="similarity">
    <text evidence="12">Belongs to the reelin family.</text>
</comment>
<keyword evidence="8" id="KW-0720">Serine protease</keyword>
<evidence type="ECO:0000256" key="2">
    <source>
        <dbReference type="ARBA" id="ARBA00022473"/>
    </source>
</evidence>
<dbReference type="Gene3D" id="2.60.120.260">
    <property type="entry name" value="Galactose-binding domain-like"/>
    <property type="match status" value="1"/>
</dbReference>
<evidence type="ECO:0000256" key="5">
    <source>
        <dbReference type="ARBA" id="ARBA00022670"/>
    </source>
</evidence>
<comment type="caution">
    <text evidence="16">The sequence shown here is derived from an EMBL/GenBank/DDBJ whole genome shotgun (WGS) entry which is preliminary data.</text>
</comment>
<evidence type="ECO:0000256" key="1">
    <source>
        <dbReference type="ARBA" id="ARBA00004498"/>
    </source>
</evidence>
<sequence length="197" mass="21255">MLPAAPVPSNALRAMTSDDVVVSQDRYIIGNPQVKSAQKTLEIRGKSAGSGLCRFSYSDPGIIVSYAKNNATNWMLLEKISAPSNVSAIIHIIYLPYEAKGENVWFRWAQEPTQAGDVYEACWALDNILIINSAHKQVILEDNLDPMDTGNWLFFPGATVKFCGKWGTFLALTVSSCGPDDVVSSGGPGDGGVLSRS</sequence>
<keyword evidence="7" id="KW-0378">Hydrolase</keyword>
<protein>
    <recommendedName>
        <fullName evidence="13">Reelin</fullName>
    </recommendedName>
</protein>
<dbReference type="EMBL" id="CAUEEQ010051368">
    <property type="protein sequence ID" value="CAJ0961020.1"/>
    <property type="molecule type" value="Genomic_DNA"/>
</dbReference>
<keyword evidence="10" id="KW-0106">Calcium</keyword>
<dbReference type="InterPro" id="IPR034968">
    <property type="entry name" value="Reelin"/>
</dbReference>
<keyword evidence="9" id="KW-0862">Zinc</keyword>
<keyword evidence="4" id="KW-0272">Extracellular matrix</keyword>
<keyword evidence="3" id="KW-0964">Secreted</keyword>
<evidence type="ECO:0000256" key="8">
    <source>
        <dbReference type="ARBA" id="ARBA00022825"/>
    </source>
</evidence>
<evidence type="ECO:0000256" key="3">
    <source>
        <dbReference type="ARBA" id="ARBA00022525"/>
    </source>
</evidence>
<evidence type="ECO:0000256" key="11">
    <source>
        <dbReference type="ARBA" id="ARBA00022889"/>
    </source>
</evidence>
<keyword evidence="17" id="KW-1185">Reference proteome</keyword>
<evidence type="ECO:0000256" key="12">
    <source>
        <dbReference type="ARBA" id="ARBA00023773"/>
    </source>
</evidence>
<accession>A0ABN9M7F6</accession>
<evidence type="ECO:0000256" key="9">
    <source>
        <dbReference type="ARBA" id="ARBA00022833"/>
    </source>
</evidence>
<comment type="subunit">
    <text evidence="14">Oligomer of disulfide-linked homodimers.</text>
</comment>
<keyword evidence="2" id="KW-0217">Developmental protein</keyword>
<evidence type="ECO:0000256" key="10">
    <source>
        <dbReference type="ARBA" id="ARBA00022837"/>
    </source>
</evidence>
<keyword evidence="11" id="KW-0130">Cell adhesion</keyword>
<evidence type="ECO:0000313" key="16">
    <source>
        <dbReference type="EMBL" id="CAJ0961020.1"/>
    </source>
</evidence>
<evidence type="ECO:0000256" key="4">
    <source>
        <dbReference type="ARBA" id="ARBA00022530"/>
    </source>
</evidence>
<dbReference type="InterPro" id="IPR049419">
    <property type="entry name" value="Reelin_subrepeat-B"/>
</dbReference>
<gene>
    <name evidence="16" type="ORF">RIMI_LOCUS17530863</name>
</gene>
<dbReference type="PANTHER" id="PTHR11841">
    <property type="entry name" value="REELIN"/>
    <property type="match status" value="1"/>
</dbReference>